<evidence type="ECO:0000313" key="4">
    <source>
        <dbReference type="Proteomes" id="UP000291142"/>
    </source>
</evidence>
<keyword evidence="2 3" id="KW-0418">Kinase</keyword>
<dbReference type="PANTHER" id="PTHR12149:SF8">
    <property type="entry name" value="PROTEIN-RIBULOSAMINE 3-KINASE"/>
    <property type="match status" value="1"/>
</dbReference>
<comment type="similarity">
    <text evidence="1 2">Belongs to the fructosamine kinase family.</text>
</comment>
<dbReference type="AlphaFoldDB" id="A0A4Q9FHF3"/>
<dbReference type="PANTHER" id="PTHR12149">
    <property type="entry name" value="FRUCTOSAMINE 3 KINASE-RELATED PROTEIN"/>
    <property type="match status" value="1"/>
</dbReference>
<accession>A0A4Q9FHF3</accession>
<dbReference type="Gene3D" id="3.90.1200.10">
    <property type="match status" value="1"/>
</dbReference>
<dbReference type="OrthoDB" id="5291879at2"/>
<dbReference type="Proteomes" id="UP000291142">
    <property type="component" value="Unassembled WGS sequence"/>
</dbReference>
<dbReference type="InterPro" id="IPR016477">
    <property type="entry name" value="Fructo-/Ketosamine-3-kinase"/>
</dbReference>
<comment type="caution">
    <text evidence="3">The sequence shown here is derived from an EMBL/GenBank/DDBJ whole genome shotgun (WGS) entry which is preliminary data.</text>
</comment>
<dbReference type="InterPro" id="IPR011009">
    <property type="entry name" value="Kinase-like_dom_sf"/>
</dbReference>
<name>A0A4Q9FHF3_9FLAO</name>
<dbReference type="RefSeq" id="WP_130963524.1">
    <property type="nucleotide sequence ID" value="NZ_SIRT01000003.1"/>
</dbReference>
<dbReference type="Pfam" id="PF03881">
    <property type="entry name" value="Fructosamin_kin"/>
    <property type="match status" value="1"/>
</dbReference>
<keyword evidence="2" id="KW-0808">Transferase</keyword>
<keyword evidence="4" id="KW-1185">Reference proteome</keyword>
<sequence>MNLDLKTHLSNIINDSIQNVIPISGGDISQAYKITTPQVNYFLKVNNAPDALTMFQTEAFSLQTIANTNTIKTPRVIVCDSFENSAFLIMEFITSKSPSSSDFKVLGAQLAQLHQCNSEYFGLDQDNFIGHLPQQNNTHKTWLDFYSYERLLPQLELAKEKNLLEDSECPTTACIKRQLQPLFENIKPSLLHGDLWSGNYIIATDGTPYLIDPAVYYGHNEVDIAMSKLFGGFDESFYEAYFSEYPIGEDTSARIEIYQLYYLLVHLNMFGRSYYSAVSSILKKYFT</sequence>
<dbReference type="EMBL" id="SIRT01000003">
    <property type="protein sequence ID" value="TBN04793.1"/>
    <property type="molecule type" value="Genomic_DNA"/>
</dbReference>
<gene>
    <name evidence="3" type="ORF">EYD45_05905</name>
</gene>
<evidence type="ECO:0000256" key="1">
    <source>
        <dbReference type="ARBA" id="ARBA00009460"/>
    </source>
</evidence>
<dbReference type="SUPFAM" id="SSF56112">
    <property type="entry name" value="Protein kinase-like (PK-like)"/>
    <property type="match status" value="1"/>
</dbReference>
<dbReference type="GO" id="GO:0016301">
    <property type="term" value="F:kinase activity"/>
    <property type="evidence" value="ECO:0007669"/>
    <property type="project" value="UniProtKB-UniRule"/>
</dbReference>
<organism evidence="3 4">
    <name type="scientific">Hyunsoonleella flava</name>
    <dbReference type="NCBI Taxonomy" id="2527939"/>
    <lineage>
        <taxon>Bacteria</taxon>
        <taxon>Pseudomonadati</taxon>
        <taxon>Bacteroidota</taxon>
        <taxon>Flavobacteriia</taxon>
        <taxon>Flavobacteriales</taxon>
        <taxon>Flavobacteriaceae</taxon>
    </lineage>
</organism>
<evidence type="ECO:0000313" key="3">
    <source>
        <dbReference type="EMBL" id="TBN04793.1"/>
    </source>
</evidence>
<proteinExistence type="inferred from homology"/>
<dbReference type="PIRSF" id="PIRSF006221">
    <property type="entry name" value="Ketosamine-3-kinase"/>
    <property type="match status" value="1"/>
</dbReference>
<dbReference type="Gene3D" id="3.30.200.20">
    <property type="entry name" value="Phosphorylase Kinase, domain 1"/>
    <property type="match status" value="1"/>
</dbReference>
<evidence type="ECO:0000256" key="2">
    <source>
        <dbReference type="PIRNR" id="PIRNR006221"/>
    </source>
</evidence>
<reference evidence="3 4" key="1">
    <citation type="submission" date="2019-02" db="EMBL/GenBank/DDBJ databases">
        <title>Hyunsoonleella sp., isolated from marine sediment.</title>
        <authorList>
            <person name="Liu B.-T."/>
        </authorList>
    </citation>
    <scope>NUCLEOTIDE SEQUENCE [LARGE SCALE GENOMIC DNA]</scope>
    <source>
        <strain evidence="3 4">T58</strain>
    </source>
</reference>
<protein>
    <submittedName>
        <fullName evidence="3">Fructosamine kinase</fullName>
    </submittedName>
</protein>